<proteinExistence type="predicted"/>
<keyword evidence="2" id="KW-1185">Reference proteome</keyword>
<organism evidence="1 2">
    <name type="scientific">Brachionus plicatilis</name>
    <name type="common">Marine rotifer</name>
    <name type="synonym">Brachionus muelleri</name>
    <dbReference type="NCBI Taxonomy" id="10195"/>
    <lineage>
        <taxon>Eukaryota</taxon>
        <taxon>Metazoa</taxon>
        <taxon>Spiralia</taxon>
        <taxon>Gnathifera</taxon>
        <taxon>Rotifera</taxon>
        <taxon>Eurotatoria</taxon>
        <taxon>Monogononta</taxon>
        <taxon>Pseudotrocha</taxon>
        <taxon>Ploima</taxon>
        <taxon>Brachionidae</taxon>
        <taxon>Brachionus</taxon>
    </lineage>
</organism>
<name>A0A3M7RQK0_BRAPC</name>
<sequence>MSNKDTRTVKGNIKISKNENLNNQMGKFQHRVFFFTRKFVYTKKLFRDSIIIAKAVNLIIQNKKL</sequence>
<dbReference type="AlphaFoldDB" id="A0A3M7RQK0"/>
<protein>
    <submittedName>
        <fullName evidence="1">Uncharacterized protein</fullName>
    </submittedName>
</protein>
<evidence type="ECO:0000313" key="2">
    <source>
        <dbReference type="Proteomes" id="UP000276133"/>
    </source>
</evidence>
<evidence type="ECO:0000313" key="1">
    <source>
        <dbReference type="EMBL" id="RNA25824.1"/>
    </source>
</evidence>
<reference evidence="1 2" key="1">
    <citation type="journal article" date="2018" name="Sci. Rep.">
        <title>Genomic signatures of local adaptation to the degree of environmental predictability in rotifers.</title>
        <authorList>
            <person name="Franch-Gras L."/>
            <person name="Hahn C."/>
            <person name="Garcia-Roger E.M."/>
            <person name="Carmona M.J."/>
            <person name="Serra M."/>
            <person name="Gomez A."/>
        </authorList>
    </citation>
    <scope>NUCLEOTIDE SEQUENCE [LARGE SCALE GENOMIC DNA]</scope>
    <source>
        <strain evidence="1">HYR1</strain>
    </source>
</reference>
<dbReference type="EMBL" id="REGN01002851">
    <property type="protein sequence ID" value="RNA25824.1"/>
    <property type="molecule type" value="Genomic_DNA"/>
</dbReference>
<accession>A0A3M7RQK0</accession>
<gene>
    <name evidence="1" type="ORF">BpHYR1_004905</name>
</gene>
<dbReference type="Proteomes" id="UP000276133">
    <property type="component" value="Unassembled WGS sequence"/>
</dbReference>
<comment type="caution">
    <text evidence="1">The sequence shown here is derived from an EMBL/GenBank/DDBJ whole genome shotgun (WGS) entry which is preliminary data.</text>
</comment>